<comment type="caution">
    <text evidence="1">The sequence shown here is derived from an EMBL/GenBank/DDBJ whole genome shotgun (WGS) entry which is preliminary data.</text>
</comment>
<evidence type="ECO:0000313" key="2">
    <source>
        <dbReference type="Proteomes" id="UP000523000"/>
    </source>
</evidence>
<accession>A0A839QQ28</accession>
<sequence>MYSLMGVVGTLVGLSIVVVLSRGTTPPPDPATPEGTVQRYTQALLAGDDAGAAALLDQTSTARQDCQYADTERRAADLRITLGSTLIDGPRSTVSVTLAQGSASGPFGTGEYTSSDAFELQGAYGSWSIVSTPWPLLACSGAEVK</sequence>
<proteinExistence type="predicted"/>
<gene>
    <name evidence="1" type="ORF">E9229_002287</name>
</gene>
<dbReference type="Proteomes" id="UP000523000">
    <property type="component" value="Unassembled WGS sequence"/>
</dbReference>
<evidence type="ECO:0000313" key="1">
    <source>
        <dbReference type="EMBL" id="MBB2996096.1"/>
    </source>
</evidence>
<dbReference type="AlphaFoldDB" id="A0A839QQ28"/>
<keyword evidence="2" id="KW-1185">Reference proteome</keyword>
<dbReference type="RefSeq" id="WP_183511290.1">
    <property type="nucleotide sequence ID" value="NZ_BAABGK010000002.1"/>
</dbReference>
<reference evidence="1 2" key="1">
    <citation type="submission" date="2020-08" db="EMBL/GenBank/DDBJ databases">
        <title>Sequencing the genomes of 1000 actinobacteria strains.</title>
        <authorList>
            <person name="Klenk H.-P."/>
        </authorList>
    </citation>
    <scope>NUCLEOTIDE SEQUENCE [LARGE SCALE GENOMIC DNA]</scope>
    <source>
        <strain evidence="1 2">DSM 22826</strain>
    </source>
</reference>
<organism evidence="1 2">
    <name type="scientific">Paeniglutamicibacter cryotolerans</name>
    <dbReference type="NCBI Taxonomy" id="670079"/>
    <lineage>
        <taxon>Bacteria</taxon>
        <taxon>Bacillati</taxon>
        <taxon>Actinomycetota</taxon>
        <taxon>Actinomycetes</taxon>
        <taxon>Micrococcales</taxon>
        <taxon>Micrococcaceae</taxon>
        <taxon>Paeniglutamicibacter</taxon>
    </lineage>
</organism>
<protein>
    <recommendedName>
        <fullName evidence="3">Nuclear transport factor 2 family protein</fullName>
    </recommendedName>
</protein>
<dbReference type="EMBL" id="JACHVS010000001">
    <property type="protein sequence ID" value="MBB2996096.1"/>
    <property type="molecule type" value="Genomic_DNA"/>
</dbReference>
<name>A0A839QQ28_9MICC</name>
<evidence type="ECO:0008006" key="3">
    <source>
        <dbReference type="Google" id="ProtNLM"/>
    </source>
</evidence>